<proteinExistence type="predicted"/>
<protein>
    <submittedName>
        <fullName evidence="1">Uncharacterized protein</fullName>
    </submittedName>
</protein>
<reference evidence="1" key="1">
    <citation type="submission" date="2022-10" db="EMBL/GenBank/DDBJ databases">
        <title>Genome Sequence of Xylaria curta.</title>
        <authorList>
            <person name="Buettner E."/>
        </authorList>
    </citation>
    <scope>NUCLEOTIDE SEQUENCE</scope>
    <source>
        <strain evidence="1">Babe10</strain>
    </source>
</reference>
<evidence type="ECO:0000313" key="1">
    <source>
        <dbReference type="EMBL" id="KAJ2969973.1"/>
    </source>
</evidence>
<accession>A0ACC1MTD4</accession>
<organism evidence="1 2">
    <name type="scientific">Xylaria curta</name>
    <dbReference type="NCBI Taxonomy" id="42375"/>
    <lineage>
        <taxon>Eukaryota</taxon>
        <taxon>Fungi</taxon>
        <taxon>Dikarya</taxon>
        <taxon>Ascomycota</taxon>
        <taxon>Pezizomycotina</taxon>
        <taxon>Sordariomycetes</taxon>
        <taxon>Xylariomycetidae</taxon>
        <taxon>Xylariales</taxon>
        <taxon>Xylariaceae</taxon>
        <taxon>Xylaria</taxon>
    </lineage>
</organism>
<dbReference type="EMBL" id="JAPDGR010003831">
    <property type="protein sequence ID" value="KAJ2969973.1"/>
    <property type="molecule type" value="Genomic_DNA"/>
</dbReference>
<name>A0ACC1MTD4_9PEZI</name>
<evidence type="ECO:0000313" key="2">
    <source>
        <dbReference type="Proteomes" id="UP001143856"/>
    </source>
</evidence>
<gene>
    <name evidence="1" type="ORF">NUW58_g9838</name>
</gene>
<dbReference type="Proteomes" id="UP001143856">
    <property type="component" value="Unassembled WGS sequence"/>
</dbReference>
<sequence length="335" mass="37861">MANHQDDDSDHEGIFESPSDTKAPKTQQSDRPKTPSNQHSRYEDVEDAREAALQRELEGVRNINELIEGVIGTLERAKGNMQTVSNTVNTASTLLNTWTRILSQTEHNQRLLLNPSWKGASQDMADLESEAAARAAAAERRAARRRDGAPSPATTRRCSSARACATARTGSWSLPRWRRADQGDGKGTATVLVNRGWVARKLRRQRDRREGLPTGEVVVEGLLREPWKKNMFTPENRPDKGEFYFPDVKQMAELTGSQAVWVEQTMEPDLMQTLDMESKGIPIGRPAEVNLRNNHAQYIFTWYGLAIATSIMFYMVVKKPPTDLSRRIRMNKEWS</sequence>
<comment type="caution">
    <text evidence="1">The sequence shown here is derived from an EMBL/GenBank/DDBJ whole genome shotgun (WGS) entry which is preliminary data.</text>
</comment>
<keyword evidence="2" id="KW-1185">Reference proteome</keyword>